<dbReference type="AlphaFoldDB" id="E3MXR7"/>
<accession>E3MXR7</accession>
<dbReference type="Proteomes" id="UP000008281">
    <property type="component" value="Unassembled WGS sequence"/>
</dbReference>
<feature type="signal peptide" evidence="1">
    <location>
        <begin position="1"/>
        <end position="17"/>
    </location>
</feature>
<gene>
    <name evidence="2" type="ORF">CRE_27784</name>
</gene>
<dbReference type="InParanoid" id="E3MXR7"/>
<evidence type="ECO:0000313" key="3">
    <source>
        <dbReference type="Proteomes" id="UP000008281"/>
    </source>
</evidence>
<evidence type="ECO:0000313" key="2">
    <source>
        <dbReference type="EMBL" id="EFP11691.1"/>
    </source>
</evidence>
<evidence type="ECO:0000256" key="1">
    <source>
        <dbReference type="SAM" id="SignalP"/>
    </source>
</evidence>
<sequence length="101" mass="11632">MKPFLFFLLSVFSISNACLVIQYSVPPACACKAQKLDSSNIFKNVQEGNIYFYNVTTSIIKESEQDDGFPLMFKLQPDRFLKTQLHFELQVRISRAETSQK</sequence>
<dbReference type="EMBL" id="DS268492">
    <property type="protein sequence ID" value="EFP11691.1"/>
    <property type="molecule type" value="Genomic_DNA"/>
</dbReference>
<protein>
    <submittedName>
        <fullName evidence="2">Uncharacterized protein</fullName>
    </submittedName>
</protein>
<reference evidence="2" key="1">
    <citation type="submission" date="2007-07" db="EMBL/GenBank/DDBJ databases">
        <title>PCAP assembly of the Caenorhabditis remanei genome.</title>
        <authorList>
            <consortium name="The Caenorhabditis remanei Sequencing Consortium"/>
            <person name="Wilson R.K."/>
        </authorList>
    </citation>
    <scope>NUCLEOTIDE SEQUENCE [LARGE SCALE GENOMIC DNA]</scope>
    <source>
        <strain evidence="2">PB4641</strain>
    </source>
</reference>
<feature type="chain" id="PRO_5003175695" evidence="1">
    <location>
        <begin position="18"/>
        <end position="101"/>
    </location>
</feature>
<organism evidence="3">
    <name type="scientific">Caenorhabditis remanei</name>
    <name type="common">Caenorhabditis vulgaris</name>
    <dbReference type="NCBI Taxonomy" id="31234"/>
    <lineage>
        <taxon>Eukaryota</taxon>
        <taxon>Metazoa</taxon>
        <taxon>Ecdysozoa</taxon>
        <taxon>Nematoda</taxon>
        <taxon>Chromadorea</taxon>
        <taxon>Rhabditida</taxon>
        <taxon>Rhabditina</taxon>
        <taxon>Rhabditomorpha</taxon>
        <taxon>Rhabditoidea</taxon>
        <taxon>Rhabditidae</taxon>
        <taxon>Peloderinae</taxon>
        <taxon>Caenorhabditis</taxon>
    </lineage>
</organism>
<keyword evidence="1" id="KW-0732">Signal</keyword>
<dbReference type="HOGENOM" id="CLU_2294289_0_0_1"/>
<name>E3MXR7_CAERE</name>
<proteinExistence type="predicted"/>
<keyword evidence="3" id="KW-1185">Reference proteome</keyword>